<dbReference type="Pfam" id="PF13560">
    <property type="entry name" value="HTH_31"/>
    <property type="match status" value="1"/>
</dbReference>
<dbReference type="EMBL" id="WUTW01000002">
    <property type="protein sequence ID" value="MXQ64863.1"/>
    <property type="molecule type" value="Genomic_DNA"/>
</dbReference>
<dbReference type="SMART" id="SM00530">
    <property type="entry name" value="HTH_XRE"/>
    <property type="match status" value="1"/>
</dbReference>
<dbReference type="GO" id="GO:0003677">
    <property type="term" value="F:DNA binding"/>
    <property type="evidence" value="ECO:0007669"/>
    <property type="project" value="InterPro"/>
</dbReference>
<organism evidence="2 3">
    <name type="scientific">Actinomadura rayongensis</name>
    <dbReference type="NCBI Taxonomy" id="1429076"/>
    <lineage>
        <taxon>Bacteria</taxon>
        <taxon>Bacillati</taxon>
        <taxon>Actinomycetota</taxon>
        <taxon>Actinomycetes</taxon>
        <taxon>Streptosporangiales</taxon>
        <taxon>Thermomonosporaceae</taxon>
        <taxon>Actinomadura</taxon>
    </lineage>
</organism>
<evidence type="ECO:0000313" key="2">
    <source>
        <dbReference type="EMBL" id="MXQ64863.1"/>
    </source>
</evidence>
<dbReference type="OrthoDB" id="4285266at2"/>
<dbReference type="Gene3D" id="1.10.260.40">
    <property type="entry name" value="lambda repressor-like DNA-binding domains"/>
    <property type="match status" value="1"/>
</dbReference>
<gene>
    <name evidence="2" type="ORF">GQ466_12525</name>
</gene>
<sequence length="281" mass="31665">MTRGRSPVLQRRRLAAELQRLRGVSGKTLEEVADHLECSPAKVSRIENNLVAVRIQDARELLDLYGVVGDRRDTLLGMVRAARSKGWWAPYGDVLDESTENLLSLEEEAAAILVYDNSVVSPLLQTPEYTRSYLRSWTDHDLSTVDRRAELFQERQRVLVGADGPRLSVVLDEAVLRRPVGGGAVMREQLHALAAVAEHSGWDLRVIPFEAGPYQAMGFPFQIFEFRADPRVVHTEMFDGGRVLETAEEVGRYLTAFDQVRASAWEPGRSRDFLLELSETF</sequence>
<dbReference type="SUPFAM" id="SSF47413">
    <property type="entry name" value="lambda repressor-like DNA-binding domains"/>
    <property type="match status" value="1"/>
</dbReference>
<dbReference type="Proteomes" id="UP000431901">
    <property type="component" value="Unassembled WGS sequence"/>
</dbReference>
<comment type="caution">
    <text evidence="2">The sequence shown here is derived from an EMBL/GenBank/DDBJ whole genome shotgun (WGS) entry which is preliminary data.</text>
</comment>
<reference evidence="2 3" key="1">
    <citation type="submission" date="2019-12" db="EMBL/GenBank/DDBJ databases">
        <title>Nocardia macrotermitis sp. nov. and Nocardia aurantia sp. nov., isolated from the gut of the fungus growing-termite Macrotermes natalensis.</title>
        <authorList>
            <person name="Christine B."/>
            <person name="Rene B."/>
        </authorList>
    </citation>
    <scope>NUCLEOTIDE SEQUENCE [LARGE SCALE GENOMIC DNA]</scope>
    <source>
        <strain evidence="2 3">DSM 102126</strain>
    </source>
</reference>
<dbReference type="RefSeq" id="WP_161103028.1">
    <property type="nucleotide sequence ID" value="NZ_JBHLYI010000001.1"/>
</dbReference>
<evidence type="ECO:0000313" key="3">
    <source>
        <dbReference type="Proteomes" id="UP000431901"/>
    </source>
</evidence>
<dbReference type="AlphaFoldDB" id="A0A6I4W6F5"/>
<feature type="domain" description="HTH cro/C1-type" evidence="1">
    <location>
        <begin position="18"/>
        <end position="71"/>
    </location>
</feature>
<dbReference type="Pfam" id="PF19054">
    <property type="entry name" value="DUF5753"/>
    <property type="match status" value="1"/>
</dbReference>
<protein>
    <submittedName>
        <fullName evidence="2">Helix-turn-helix domain-containing protein</fullName>
    </submittedName>
</protein>
<dbReference type="InterPro" id="IPR010982">
    <property type="entry name" value="Lambda_DNA-bd_dom_sf"/>
</dbReference>
<dbReference type="InterPro" id="IPR001387">
    <property type="entry name" value="Cro/C1-type_HTH"/>
</dbReference>
<keyword evidence="3" id="KW-1185">Reference proteome</keyword>
<dbReference type="InterPro" id="IPR043917">
    <property type="entry name" value="DUF5753"/>
</dbReference>
<accession>A0A6I4W6F5</accession>
<dbReference type="PROSITE" id="PS50943">
    <property type="entry name" value="HTH_CROC1"/>
    <property type="match status" value="1"/>
</dbReference>
<proteinExistence type="predicted"/>
<name>A0A6I4W6F5_9ACTN</name>
<evidence type="ECO:0000259" key="1">
    <source>
        <dbReference type="PROSITE" id="PS50943"/>
    </source>
</evidence>
<dbReference type="CDD" id="cd00093">
    <property type="entry name" value="HTH_XRE"/>
    <property type="match status" value="1"/>
</dbReference>